<name>A0ABQ7WGK8_SOLTU</name>
<dbReference type="Pfam" id="PF03110">
    <property type="entry name" value="SBP"/>
    <property type="match status" value="1"/>
</dbReference>
<evidence type="ECO:0000313" key="7">
    <source>
        <dbReference type="EMBL" id="KAH0779862.1"/>
    </source>
</evidence>
<evidence type="ECO:0000256" key="5">
    <source>
        <dbReference type="SAM" id="MobiDB-lite"/>
    </source>
</evidence>
<evidence type="ECO:0000259" key="6">
    <source>
        <dbReference type="PROSITE" id="PS51141"/>
    </source>
</evidence>
<dbReference type="InterPro" id="IPR004333">
    <property type="entry name" value="SBP_dom"/>
</dbReference>
<proteinExistence type="predicted"/>
<feature type="domain" description="SBP-type" evidence="6">
    <location>
        <begin position="73"/>
        <end position="150"/>
    </location>
</feature>
<feature type="region of interest" description="Disordered" evidence="5">
    <location>
        <begin position="41"/>
        <end position="69"/>
    </location>
</feature>
<dbReference type="Gene3D" id="4.10.1100.10">
    <property type="entry name" value="Transcription factor, SBP-box domain"/>
    <property type="match status" value="1"/>
</dbReference>
<evidence type="ECO:0000313" key="8">
    <source>
        <dbReference type="Proteomes" id="UP000826656"/>
    </source>
</evidence>
<dbReference type="Proteomes" id="UP000826656">
    <property type="component" value="Unassembled WGS sequence"/>
</dbReference>
<sequence length="529" mass="56495">MELGSVSSSGNSSSSDSLNGLKFGKKIYFGNVGVGVQVKNGSGSSPVTGDGNMPPAPATTKRGRGGLVQGGHPPRCQVEGCQADLSDAKAYYSRHKVCGMHSKSPTVVVAGLEQRFCQQCSRFHQLTEFDQGKRSCRRRLACHNERRRKPPSGSLFSTHYGNLSSSIFENNSSRSGSFLVDFSSHQNVNDSSWPNTRASEQGWDHQSSGKFLQRPWLNNSENAASELVLQGSATRTSYPSVPSGDYFPGASDSSGALSLLSNRSWGSRNRSPSLGVNSQVHIDGVHTIQPSGSHGAPTNHFSSPSLSFKGNEASSSSHEMPPDLGLGQMLQASDNPYCGELGMAQHGDGRQYMELDQSKGYHPSVQNCKIMDEAAELRYYEEEDSPGMKTLKGATSGLVAGTLWGAIIATWHDVPRVERNVALPGLIRTLKMMGNHGLTFAAIGGVYIGVEQLVQNYRVKRDFINGAVGGFVAGASVLGYKGRSIPTALSAGAALAVTSGIIDGLGATTRTDNGKEYYPYTTKKRVVAE</sequence>
<evidence type="ECO:0000256" key="4">
    <source>
        <dbReference type="PROSITE-ProRule" id="PRU00470"/>
    </source>
</evidence>
<keyword evidence="8" id="KW-1185">Reference proteome</keyword>
<dbReference type="InterPro" id="IPR044817">
    <property type="entry name" value="SBP-like"/>
</dbReference>
<organism evidence="7 8">
    <name type="scientific">Solanum tuberosum</name>
    <name type="common">Potato</name>
    <dbReference type="NCBI Taxonomy" id="4113"/>
    <lineage>
        <taxon>Eukaryota</taxon>
        <taxon>Viridiplantae</taxon>
        <taxon>Streptophyta</taxon>
        <taxon>Embryophyta</taxon>
        <taxon>Tracheophyta</taxon>
        <taxon>Spermatophyta</taxon>
        <taxon>Magnoliopsida</taxon>
        <taxon>eudicotyledons</taxon>
        <taxon>Gunneridae</taxon>
        <taxon>Pentapetalae</taxon>
        <taxon>asterids</taxon>
        <taxon>lamiids</taxon>
        <taxon>Solanales</taxon>
        <taxon>Solanaceae</taxon>
        <taxon>Solanoideae</taxon>
        <taxon>Solaneae</taxon>
        <taxon>Solanum</taxon>
    </lineage>
</organism>
<feature type="region of interest" description="Disordered" evidence="5">
    <location>
        <begin position="286"/>
        <end position="320"/>
    </location>
</feature>
<evidence type="ECO:0000256" key="3">
    <source>
        <dbReference type="ARBA" id="ARBA00022833"/>
    </source>
</evidence>
<protein>
    <recommendedName>
        <fullName evidence="6">SBP-type domain-containing protein</fullName>
    </recommendedName>
</protein>
<keyword evidence="3" id="KW-0862">Zinc</keyword>
<keyword evidence="2 4" id="KW-0863">Zinc-finger</keyword>
<evidence type="ECO:0000256" key="2">
    <source>
        <dbReference type="ARBA" id="ARBA00022771"/>
    </source>
</evidence>
<dbReference type="Pfam" id="PF02466">
    <property type="entry name" value="Tim17"/>
    <property type="match status" value="1"/>
</dbReference>
<gene>
    <name evidence="7" type="ORF">KY290_006289</name>
</gene>
<feature type="compositionally biased region" description="Polar residues" evidence="5">
    <location>
        <begin position="299"/>
        <end position="318"/>
    </location>
</feature>
<dbReference type="EMBL" id="JAIVGD010000002">
    <property type="protein sequence ID" value="KAH0779862.1"/>
    <property type="molecule type" value="Genomic_DNA"/>
</dbReference>
<dbReference type="PROSITE" id="PS51141">
    <property type="entry name" value="ZF_SBP"/>
    <property type="match status" value="1"/>
</dbReference>
<keyword evidence="1" id="KW-0479">Metal-binding</keyword>
<reference evidence="7 8" key="1">
    <citation type="journal article" date="2021" name="bioRxiv">
        <title>Chromosome-scale and haplotype-resolved genome assembly of a tetraploid potato cultivar.</title>
        <authorList>
            <person name="Sun H."/>
            <person name="Jiao W.-B."/>
            <person name="Krause K."/>
            <person name="Campoy J.A."/>
            <person name="Goel M."/>
            <person name="Folz-Donahue K."/>
            <person name="Kukat C."/>
            <person name="Huettel B."/>
            <person name="Schneeberger K."/>
        </authorList>
    </citation>
    <scope>NUCLEOTIDE SEQUENCE [LARGE SCALE GENOMIC DNA]</scope>
    <source>
        <strain evidence="7">SolTubOtavaFocal</strain>
        <tissue evidence="7">Leaves</tissue>
    </source>
</reference>
<comment type="caution">
    <text evidence="7">The sequence shown here is derived from an EMBL/GenBank/DDBJ whole genome shotgun (WGS) entry which is preliminary data.</text>
</comment>
<evidence type="ECO:0000256" key="1">
    <source>
        <dbReference type="ARBA" id="ARBA00022723"/>
    </source>
</evidence>
<dbReference type="PANTHER" id="PTHR31251:SF226">
    <property type="entry name" value="SQUAMOSA PROMOTER-BINDING-LIKE PROTEIN 6"/>
    <property type="match status" value="1"/>
</dbReference>
<accession>A0ABQ7WGK8</accession>
<dbReference type="SUPFAM" id="SSF103612">
    <property type="entry name" value="SBT domain"/>
    <property type="match status" value="1"/>
</dbReference>
<dbReference type="InterPro" id="IPR036893">
    <property type="entry name" value="SBP_sf"/>
</dbReference>
<dbReference type="PANTHER" id="PTHR31251">
    <property type="entry name" value="SQUAMOSA PROMOTER-BINDING-LIKE PROTEIN 4"/>
    <property type="match status" value="1"/>
</dbReference>